<dbReference type="RefSeq" id="XP_020133189.1">
    <property type="nucleotide sequence ID" value="XM_020279927.1"/>
</dbReference>
<feature type="region of interest" description="Disordered" evidence="1">
    <location>
        <begin position="45"/>
        <end position="72"/>
    </location>
</feature>
<keyword evidence="3" id="KW-1185">Reference proteome</keyword>
<dbReference type="AlphaFoldDB" id="A0A1J9R8T3"/>
<gene>
    <name evidence="2" type="ORF">BKCO1_900099</name>
</gene>
<evidence type="ECO:0000313" key="2">
    <source>
        <dbReference type="EMBL" id="OJD36929.1"/>
    </source>
</evidence>
<dbReference type="GeneID" id="31020191"/>
<sequence>MPPPTSTSTQATTASSQTTHRNWVRAAETTLQRLQADIDDVHRQTLAMNTANSTTSDSDDDDASSHKGSTRAQTCSLGELSIVDRIPEFNFRIMRLLLQVWHVELNGLCEEHMGSLGLRIMMTVHDWETLKDSIREDV</sequence>
<dbReference type="EMBL" id="MNUE01000009">
    <property type="protein sequence ID" value="OJD36929.1"/>
    <property type="molecule type" value="Genomic_DNA"/>
</dbReference>
<evidence type="ECO:0000256" key="1">
    <source>
        <dbReference type="SAM" id="MobiDB-lite"/>
    </source>
</evidence>
<comment type="caution">
    <text evidence="2">The sequence shown here is derived from an EMBL/GenBank/DDBJ whole genome shotgun (WGS) entry which is preliminary data.</text>
</comment>
<name>A0A1J9R8T3_9PEZI</name>
<protein>
    <submittedName>
        <fullName evidence="2">Uncharacterized protein</fullName>
    </submittedName>
</protein>
<dbReference type="Proteomes" id="UP000183809">
    <property type="component" value="Unassembled WGS sequence"/>
</dbReference>
<dbReference type="OrthoDB" id="10499772at2759"/>
<proteinExistence type="predicted"/>
<organism evidence="2 3">
    <name type="scientific">Diplodia corticola</name>
    <dbReference type="NCBI Taxonomy" id="236234"/>
    <lineage>
        <taxon>Eukaryota</taxon>
        <taxon>Fungi</taxon>
        <taxon>Dikarya</taxon>
        <taxon>Ascomycota</taxon>
        <taxon>Pezizomycotina</taxon>
        <taxon>Dothideomycetes</taxon>
        <taxon>Dothideomycetes incertae sedis</taxon>
        <taxon>Botryosphaeriales</taxon>
        <taxon>Botryosphaeriaceae</taxon>
        <taxon>Diplodia</taxon>
    </lineage>
</organism>
<feature type="compositionally biased region" description="Low complexity" evidence="1">
    <location>
        <begin position="1"/>
        <end position="19"/>
    </location>
</feature>
<reference evidence="2 3" key="1">
    <citation type="submission" date="2016-10" db="EMBL/GenBank/DDBJ databases">
        <title>Proteomics and genomics reveal pathogen-plant mechanisms compatible with a hemibiotrophic lifestyle of Diplodia corticola.</title>
        <authorList>
            <person name="Fernandes I."/>
            <person name="De Jonge R."/>
            <person name="Van De Peer Y."/>
            <person name="Devreese B."/>
            <person name="Alves A."/>
            <person name="Esteves A.C."/>
        </authorList>
    </citation>
    <scope>NUCLEOTIDE SEQUENCE [LARGE SCALE GENOMIC DNA]</scope>
    <source>
        <strain evidence="2 3">CBS 112549</strain>
    </source>
</reference>
<feature type="region of interest" description="Disordered" evidence="1">
    <location>
        <begin position="1"/>
        <end position="22"/>
    </location>
</feature>
<accession>A0A1J9R8T3</accession>
<evidence type="ECO:0000313" key="3">
    <source>
        <dbReference type="Proteomes" id="UP000183809"/>
    </source>
</evidence>